<evidence type="ECO:0000256" key="1">
    <source>
        <dbReference type="ARBA" id="ARBA00004571"/>
    </source>
</evidence>
<dbReference type="eggNOG" id="COG4771">
    <property type="taxonomic scope" value="Bacteria"/>
</dbReference>
<evidence type="ECO:0000256" key="7">
    <source>
        <dbReference type="ARBA" id="ARBA00023237"/>
    </source>
</evidence>
<dbReference type="HOGENOM" id="CLU_004317_2_1_10"/>
<dbReference type="PROSITE" id="PS52016">
    <property type="entry name" value="TONB_DEPENDENT_REC_3"/>
    <property type="match status" value="1"/>
</dbReference>
<evidence type="ECO:0000256" key="4">
    <source>
        <dbReference type="ARBA" id="ARBA00022692"/>
    </source>
</evidence>
<evidence type="ECO:0000256" key="5">
    <source>
        <dbReference type="ARBA" id="ARBA00022729"/>
    </source>
</evidence>
<evidence type="ECO:0000256" key="8">
    <source>
        <dbReference type="PROSITE-ProRule" id="PRU01360"/>
    </source>
</evidence>
<keyword evidence="5" id="KW-0732">Signal</keyword>
<dbReference type="Pfam" id="PF07715">
    <property type="entry name" value="Plug"/>
    <property type="match status" value="1"/>
</dbReference>
<evidence type="ECO:0000313" key="10">
    <source>
        <dbReference type="EMBL" id="KDR52731.1"/>
    </source>
</evidence>
<comment type="similarity">
    <text evidence="8">Belongs to the TonB-dependent receptor family.</text>
</comment>
<dbReference type="RefSeq" id="WP_018966984.1">
    <property type="nucleotide sequence ID" value="NZ_KB899212.1"/>
</dbReference>
<comment type="caution">
    <text evidence="10">The sequence shown here is derived from an EMBL/GenBank/DDBJ whole genome shotgun (WGS) entry which is preliminary data.</text>
</comment>
<evidence type="ECO:0000256" key="3">
    <source>
        <dbReference type="ARBA" id="ARBA00022452"/>
    </source>
</evidence>
<dbReference type="InterPro" id="IPR023996">
    <property type="entry name" value="TonB-dep_OMP_SusC/RagA"/>
</dbReference>
<evidence type="ECO:0000313" key="11">
    <source>
        <dbReference type="Proteomes" id="UP000027442"/>
    </source>
</evidence>
<dbReference type="InterPro" id="IPR039426">
    <property type="entry name" value="TonB-dep_rcpt-like"/>
</dbReference>
<protein>
    <submittedName>
        <fullName evidence="10">TonB-dependent receptor plug domain protein</fullName>
    </submittedName>
</protein>
<accession>A0A069QSB9</accession>
<dbReference type="PANTHER" id="PTHR30069:SF29">
    <property type="entry name" value="HEMOGLOBIN AND HEMOGLOBIN-HAPTOGLOBIN-BINDING PROTEIN 1-RELATED"/>
    <property type="match status" value="1"/>
</dbReference>
<dbReference type="InterPro" id="IPR037066">
    <property type="entry name" value="Plug_dom_sf"/>
</dbReference>
<dbReference type="Proteomes" id="UP000027442">
    <property type="component" value="Unassembled WGS sequence"/>
</dbReference>
<keyword evidence="3 8" id="KW-1134">Transmembrane beta strand</keyword>
<organism evidence="10 11">
    <name type="scientific">Hoylesella loescheii DSM 19665 = JCM 12249 = ATCC 15930</name>
    <dbReference type="NCBI Taxonomy" id="1122985"/>
    <lineage>
        <taxon>Bacteria</taxon>
        <taxon>Pseudomonadati</taxon>
        <taxon>Bacteroidota</taxon>
        <taxon>Bacteroidia</taxon>
        <taxon>Bacteroidales</taxon>
        <taxon>Prevotellaceae</taxon>
        <taxon>Hoylesella</taxon>
    </lineage>
</organism>
<keyword evidence="6 8" id="KW-0472">Membrane</keyword>
<dbReference type="GO" id="GO:0015344">
    <property type="term" value="F:siderophore uptake transmembrane transporter activity"/>
    <property type="evidence" value="ECO:0007669"/>
    <property type="project" value="TreeGrafter"/>
</dbReference>
<gene>
    <name evidence="10" type="ORF">HMPREF1991_01199</name>
</gene>
<dbReference type="PANTHER" id="PTHR30069">
    <property type="entry name" value="TONB-DEPENDENT OUTER MEMBRANE RECEPTOR"/>
    <property type="match status" value="1"/>
</dbReference>
<dbReference type="InterPro" id="IPR012910">
    <property type="entry name" value="Plug_dom"/>
</dbReference>
<evidence type="ECO:0000256" key="6">
    <source>
        <dbReference type="ARBA" id="ARBA00023136"/>
    </source>
</evidence>
<dbReference type="eggNOG" id="COG1629">
    <property type="taxonomic scope" value="Bacteria"/>
</dbReference>
<dbReference type="NCBIfam" id="TIGR04056">
    <property type="entry name" value="OMP_RagA_SusC"/>
    <property type="match status" value="1"/>
</dbReference>
<feature type="domain" description="TonB-dependent receptor plug" evidence="9">
    <location>
        <begin position="129"/>
        <end position="252"/>
    </location>
</feature>
<keyword evidence="4 8" id="KW-0812">Transmembrane</keyword>
<dbReference type="SUPFAM" id="SSF56935">
    <property type="entry name" value="Porins"/>
    <property type="match status" value="1"/>
</dbReference>
<reference evidence="10 11" key="1">
    <citation type="submission" date="2013-08" db="EMBL/GenBank/DDBJ databases">
        <authorList>
            <person name="Weinstock G."/>
            <person name="Sodergren E."/>
            <person name="Wylie T."/>
            <person name="Fulton L."/>
            <person name="Fulton R."/>
            <person name="Fronick C."/>
            <person name="O'Laughlin M."/>
            <person name="Godfrey J."/>
            <person name="Miner T."/>
            <person name="Herter B."/>
            <person name="Appelbaum E."/>
            <person name="Cordes M."/>
            <person name="Lek S."/>
            <person name="Wollam A."/>
            <person name="Pepin K.H."/>
            <person name="Palsikar V.B."/>
            <person name="Mitreva M."/>
            <person name="Wilson R.K."/>
        </authorList>
    </citation>
    <scope>NUCLEOTIDE SEQUENCE [LARGE SCALE GENOMIC DNA]</scope>
    <source>
        <strain evidence="10 11">ATCC 15930</strain>
    </source>
</reference>
<dbReference type="AlphaFoldDB" id="A0A069QSB9"/>
<dbReference type="FunFam" id="2.60.40.1120:FF:000003">
    <property type="entry name" value="Outer membrane protein Omp121"/>
    <property type="match status" value="1"/>
</dbReference>
<name>A0A069QSB9_HOYLO</name>
<keyword evidence="2 8" id="KW-0813">Transport</keyword>
<dbReference type="Gene3D" id="2.170.130.10">
    <property type="entry name" value="TonB-dependent receptor, plug domain"/>
    <property type="match status" value="1"/>
</dbReference>
<dbReference type="Pfam" id="PF13715">
    <property type="entry name" value="CarbopepD_reg_2"/>
    <property type="match status" value="1"/>
</dbReference>
<evidence type="ECO:0000259" key="9">
    <source>
        <dbReference type="Pfam" id="PF07715"/>
    </source>
</evidence>
<dbReference type="InterPro" id="IPR023997">
    <property type="entry name" value="TonB-dep_OMP_SusC/RagA_CS"/>
</dbReference>
<keyword evidence="7 8" id="KW-0998">Cell outer membrane</keyword>
<dbReference type="Gene3D" id="2.60.40.1120">
    <property type="entry name" value="Carboxypeptidase-like, regulatory domain"/>
    <property type="match status" value="1"/>
</dbReference>
<evidence type="ECO:0000256" key="2">
    <source>
        <dbReference type="ARBA" id="ARBA00022448"/>
    </source>
</evidence>
<dbReference type="Gene3D" id="2.40.170.20">
    <property type="entry name" value="TonB-dependent receptor, beta-barrel domain"/>
    <property type="match status" value="1"/>
</dbReference>
<dbReference type="GO" id="GO:0009279">
    <property type="term" value="C:cell outer membrane"/>
    <property type="evidence" value="ECO:0007669"/>
    <property type="project" value="UniProtKB-SubCell"/>
</dbReference>
<comment type="subcellular location">
    <subcellularLocation>
        <location evidence="1 8">Cell outer membrane</location>
        <topology evidence="1 8">Multi-pass membrane protein</topology>
    </subcellularLocation>
</comment>
<dbReference type="GO" id="GO:0044718">
    <property type="term" value="P:siderophore transmembrane transport"/>
    <property type="evidence" value="ECO:0007669"/>
    <property type="project" value="TreeGrafter"/>
</dbReference>
<dbReference type="SUPFAM" id="SSF49464">
    <property type="entry name" value="Carboxypeptidase regulatory domain-like"/>
    <property type="match status" value="1"/>
</dbReference>
<dbReference type="InterPro" id="IPR008969">
    <property type="entry name" value="CarboxyPept-like_regulatory"/>
</dbReference>
<sequence length="1132" mass="126623">MTEMNEKLKKSHAFWRMCLTALIWMLASTLYAQNITVKGTVKDPTGEPVIGASVTVQGTRTGTVTNIDGNYSIECSPQSTLVFSYLGFKAKSVAVNGRQQVDVDFEDDATALNEVVVTALGIKRQTKALGYAVTELKSDELERANTVSPVTALQGKVAGVEISQSDGGMFGSTKIQIRGASTLNANNQPIFVVDGVILDNATSRSGDADWNSNINDYGNQLKNLNPDDFESVSVLKGAAATALYGSRGLNGAVVITTKSGKAGKGVSVRFSQTVGLETVYRSPDLQNKYLVGAFPGGVGYDEYYTKTGNTWGDNMSSFARNSKGDYSFIEQYDNGLAWGPEISWAEGKQFEQYDGTMGPARIFKNNYKDAYDTGFNTNTNISLQGGNDRTQFYASASYKYNKGTTPRNTFNRFSFLGKASQKVGDIMTVDFSVNFTQSQPRNAPLNIGEYFAKGTFPREYDVNRYRHLYKGEHGGLADGKYGDQYRSVPGRGLWWSIYENDYRQTETVFRPVLNLNVQALPWLQLSAGGSLNYYAVSGEYKEPGSGYANEGGSYSLSHTQTTQENFYVGANVNYQINDDWEVHGFLREEYFNQYAQLHSEKTNGGLIVPNQYFIKNSKLQPDVDTYKFNTKRIVSTIFMVGTSWKNQLFLDVTGRNDWSSSLVYSYGRGNFSYFYPSVSGSWIITESFKDKLPKWISFAKVRGSWAQVGNDTSPYYINSGYEIATYQRGDKKVYGMKIPDNMKSTDLKPERKNAWEVGLDWRFLDSRIGLDFTYYKENTRDQIMTIDVPRPSGVRQKLINAGNIQNSGIEIALNTTPYKRGDWQWDLNLTYTRNRNKIVELSPDVASYINLDGAATYGNYRIASVAKVGSDYGMLMSDSWIKTDEKTGKPIIGYSNNYRTVYYKRGGTVKEVGSMLPDFLGTVNTTLRWKDLSLYVLFDARFGGYVASYNSRYSTAYGFSGASENYRKGMTWTSRYDNAKDKTFTDGFIPDAIFDKGTVVTAPDGTQHDVSGMTYQQAYEKGYVEPAHMQSHGYFKNSWGQGVINDDWFKKLNYIALREVTLSYNVPRRLCGYIGAKSLALNLTGRNIAYLLNTAPNHENPESVRGTGAAQFRMRSFMPYTASYLFTLNATF</sequence>
<keyword evidence="10" id="KW-0675">Receptor</keyword>
<dbReference type="NCBIfam" id="TIGR04057">
    <property type="entry name" value="SusC_RagA_signa"/>
    <property type="match status" value="1"/>
</dbReference>
<keyword evidence="11" id="KW-1185">Reference proteome</keyword>
<proteinExistence type="inferred from homology"/>
<dbReference type="EMBL" id="JNGW01000046">
    <property type="protein sequence ID" value="KDR52731.1"/>
    <property type="molecule type" value="Genomic_DNA"/>
</dbReference>
<dbReference type="InterPro" id="IPR036942">
    <property type="entry name" value="Beta-barrel_TonB_sf"/>
</dbReference>
<dbReference type="PATRIC" id="fig|1122985.7.peg.1243"/>